<dbReference type="EMBL" id="BAABEO010000019">
    <property type="protein sequence ID" value="GAA3689905.1"/>
    <property type="molecule type" value="Genomic_DNA"/>
</dbReference>
<name>A0ABP7CJQ2_9MICC</name>
<comment type="caution">
    <text evidence="2">The sequence shown here is derived from an EMBL/GenBank/DDBJ whole genome shotgun (WGS) entry which is preliminary data.</text>
</comment>
<keyword evidence="3" id="KW-1185">Reference proteome</keyword>
<sequence>MAFPVAGPVASQASTPRAVESGGAVARMRPKWRRAAIRLGQTPIAAAQGVTHTNARRAAGEGLGLALGGILGTLVDIM</sequence>
<dbReference type="Proteomes" id="UP001500752">
    <property type="component" value="Unassembled WGS sequence"/>
</dbReference>
<reference evidence="3" key="1">
    <citation type="journal article" date="2019" name="Int. J. Syst. Evol. Microbiol.">
        <title>The Global Catalogue of Microorganisms (GCM) 10K type strain sequencing project: providing services to taxonomists for standard genome sequencing and annotation.</title>
        <authorList>
            <consortium name="The Broad Institute Genomics Platform"/>
            <consortium name="The Broad Institute Genome Sequencing Center for Infectious Disease"/>
            <person name="Wu L."/>
            <person name="Ma J."/>
        </authorList>
    </citation>
    <scope>NUCLEOTIDE SEQUENCE [LARGE SCALE GENOMIC DNA]</scope>
    <source>
        <strain evidence="3">JCM 30742</strain>
    </source>
</reference>
<feature type="region of interest" description="Disordered" evidence="1">
    <location>
        <begin position="1"/>
        <end position="26"/>
    </location>
</feature>
<protein>
    <submittedName>
        <fullName evidence="2">Uncharacterized protein</fullName>
    </submittedName>
</protein>
<proteinExistence type="predicted"/>
<evidence type="ECO:0000313" key="2">
    <source>
        <dbReference type="EMBL" id="GAA3689905.1"/>
    </source>
</evidence>
<evidence type="ECO:0000313" key="3">
    <source>
        <dbReference type="Proteomes" id="UP001500752"/>
    </source>
</evidence>
<organism evidence="2 3">
    <name type="scientific">Arthrobacter ginkgonis</name>
    <dbReference type="NCBI Taxonomy" id="1630594"/>
    <lineage>
        <taxon>Bacteria</taxon>
        <taxon>Bacillati</taxon>
        <taxon>Actinomycetota</taxon>
        <taxon>Actinomycetes</taxon>
        <taxon>Micrococcales</taxon>
        <taxon>Micrococcaceae</taxon>
        <taxon>Arthrobacter</taxon>
    </lineage>
</organism>
<evidence type="ECO:0000256" key="1">
    <source>
        <dbReference type="SAM" id="MobiDB-lite"/>
    </source>
</evidence>
<gene>
    <name evidence="2" type="ORF">GCM10023081_29190</name>
</gene>
<accession>A0ABP7CJQ2</accession>